<proteinExistence type="inferred from homology"/>
<dbReference type="Proteomes" id="UP001174934">
    <property type="component" value="Unassembled WGS sequence"/>
</dbReference>
<feature type="region of interest" description="Disordered" evidence="6">
    <location>
        <begin position="318"/>
        <end position="348"/>
    </location>
</feature>
<keyword evidence="5" id="KW-0408">Iron</keyword>
<protein>
    <submittedName>
        <fullName evidence="8">Alpha-ketoglutarate-dependent 2,4-dichlorophenoxyacetate dioxygenase</fullName>
    </submittedName>
</protein>
<keyword evidence="2" id="KW-0479">Metal-binding</keyword>
<dbReference type="InterPro" id="IPR003819">
    <property type="entry name" value="TauD/TfdA-like"/>
</dbReference>
<dbReference type="PANTHER" id="PTHR43779">
    <property type="entry name" value="DIOXYGENASE RV0097-RELATED"/>
    <property type="match status" value="1"/>
</dbReference>
<keyword evidence="9" id="KW-1185">Reference proteome</keyword>
<keyword evidence="4" id="KW-0560">Oxidoreductase</keyword>
<dbReference type="AlphaFoldDB" id="A0AA39XK23"/>
<evidence type="ECO:0000313" key="9">
    <source>
        <dbReference type="Proteomes" id="UP001174934"/>
    </source>
</evidence>
<organism evidence="8 9">
    <name type="scientific">Bombardia bombarda</name>
    <dbReference type="NCBI Taxonomy" id="252184"/>
    <lineage>
        <taxon>Eukaryota</taxon>
        <taxon>Fungi</taxon>
        <taxon>Dikarya</taxon>
        <taxon>Ascomycota</taxon>
        <taxon>Pezizomycotina</taxon>
        <taxon>Sordariomycetes</taxon>
        <taxon>Sordariomycetidae</taxon>
        <taxon>Sordariales</taxon>
        <taxon>Lasiosphaeriaceae</taxon>
        <taxon>Bombardia</taxon>
    </lineage>
</organism>
<gene>
    <name evidence="8" type="ORF">B0T17DRAFT_611704</name>
</gene>
<comment type="similarity">
    <text evidence="1">Belongs to the TfdA dioxygenase family.</text>
</comment>
<dbReference type="GO" id="GO:0046872">
    <property type="term" value="F:metal ion binding"/>
    <property type="evidence" value="ECO:0007669"/>
    <property type="project" value="UniProtKB-KW"/>
</dbReference>
<dbReference type="Pfam" id="PF02668">
    <property type="entry name" value="TauD"/>
    <property type="match status" value="1"/>
</dbReference>
<evidence type="ECO:0000256" key="2">
    <source>
        <dbReference type="ARBA" id="ARBA00022723"/>
    </source>
</evidence>
<dbReference type="PANTHER" id="PTHR43779:SF3">
    <property type="entry name" value="(3R)-3-[(CARBOXYMETHYL)AMINO]FATTY ACID OXYGENASE_DECARBOXYLASE"/>
    <property type="match status" value="1"/>
</dbReference>
<evidence type="ECO:0000256" key="1">
    <source>
        <dbReference type="ARBA" id="ARBA00005896"/>
    </source>
</evidence>
<comment type="caution">
    <text evidence="8">The sequence shown here is derived from an EMBL/GenBank/DDBJ whole genome shotgun (WGS) entry which is preliminary data.</text>
</comment>
<evidence type="ECO:0000256" key="6">
    <source>
        <dbReference type="SAM" id="MobiDB-lite"/>
    </source>
</evidence>
<accession>A0AA39XK23</accession>
<evidence type="ECO:0000313" key="8">
    <source>
        <dbReference type="EMBL" id="KAK0634737.1"/>
    </source>
</evidence>
<dbReference type="InterPro" id="IPR051178">
    <property type="entry name" value="TfdA_dioxygenase"/>
</dbReference>
<evidence type="ECO:0000256" key="4">
    <source>
        <dbReference type="ARBA" id="ARBA00023002"/>
    </source>
</evidence>
<dbReference type="SUPFAM" id="SSF51197">
    <property type="entry name" value="Clavaminate synthase-like"/>
    <property type="match status" value="1"/>
</dbReference>
<name>A0AA39XK23_9PEZI</name>
<keyword evidence="3 8" id="KW-0223">Dioxygenase</keyword>
<evidence type="ECO:0000256" key="3">
    <source>
        <dbReference type="ARBA" id="ARBA00022964"/>
    </source>
</evidence>
<dbReference type="Gene3D" id="3.60.130.10">
    <property type="entry name" value="Clavaminate synthase-like"/>
    <property type="match status" value="1"/>
</dbReference>
<feature type="domain" description="TauD/TfdA-like" evidence="7">
    <location>
        <begin position="16"/>
        <end position="294"/>
    </location>
</feature>
<dbReference type="InterPro" id="IPR042098">
    <property type="entry name" value="TauD-like_sf"/>
</dbReference>
<evidence type="ECO:0000259" key="7">
    <source>
        <dbReference type="Pfam" id="PF02668"/>
    </source>
</evidence>
<dbReference type="EMBL" id="JAULSR010000001">
    <property type="protein sequence ID" value="KAK0634737.1"/>
    <property type="molecule type" value="Genomic_DNA"/>
</dbReference>
<evidence type="ECO:0000256" key="5">
    <source>
        <dbReference type="ARBA" id="ARBA00023004"/>
    </source>
</evidence>
<reference evidence="8" key="1">
    <citation type="submission" date="2023-06" db="EMBL/GenBank/DDBJ databases">
        <title>Genome-scale phylogeny and comparative genomics of the fungal order Sordariales.</title>
        <authorList>
            <consortium name="Lawrence Berkeley National Laboratory"/>
            <person name="Hensen N."/>
            <person name="Bonometti L."/>
            <person name="Westerberg I."/>
            <person name="Brannstrom I.O."/>
            <person name="Guillou S."/>
            <person name="Cros-Aarteil S."/>
            <person name="Calhoun S."/>
            <person name="Haridas S."/>
            <person name="Kuo A."/>
            <person name="Mondo S."/>
            <person name="Pangilinan J."/>
            <person name="Riley R."/>
            <person name="LaButti K."/>
            <person name="Andreopoulos B."/>
            <person name="Lipzen A."/>
            <person name="Chen C."/>
            <person name="Yanf M."/>
            <person name="Daum C."/>
            <person name="Ng V."/>
            <person name="Clum A."/>
            <person name="Steindorff A."/>
            <person name="Ohm R."/>
            <person name="Martin F."/>
            <person name="Silar P."/>
            <person name="Natvig D."/>
            <person name="Lalanne C."/>
            <person name="Gautier V."/>
            <person name="Ament-velasquez S.L."/>
            <person name="Kruys A."/>
            <person name="Hutchinson M.I."/>
            <person name="Powell A.J."/>
            <person name="Barry K."/>
            <person name="Miller A.N."/>
            <person name="Grigoriev I.V."/>
            <person name="Debuchy R."/>
            <person name="Gladieux P."/>
            <person name="Thoren M.H."/>
            <person name="Johannesson H."/>
        </authorList>
    </citation>
    <scope>NUCLEOTIDE SEQUENCE</scope>
    <source>
        <strain evidence="8">SMH3391-2</strain>
    </source>
</reference>
<sequence>MFGLLIRDKPFQTFAVKELHPTFGAEITGVDFENTSDEQLEEIRAAMAKYAVCVFRATGLTDARHVAFAAKLGAPLDNTRRYMTAGRKPRYAFPELFDAGNLDDNDAVYPPTAFNPRRAGLSILRAAGTGSSTVLSWPREAGGNTEFADSRAAWDDLPQAMQDELLARDYTGVHCIAHSRKLGSPDFFRELDPRATPMARHKIVQRHEQSGRMNLYVGAHCHHLEDAEGRMVEAGESWELIQRLNAHIGQDKYVFGVVWEQVGDVIAWDNRAVLHRAGKWTGDGKYRRDLRRTTAHDEGPTAWGVNPVGEAQPSWLAWTGKDGGVPGEEGRRSEVQQQQQQQPAAVTV</sequence>
<dbReference type="GO" id="GO:0051213">
    <property type="term" value="F:dioxygenase activity"/>
    <property type="evidence" value="ECO:0007669"/>
    <property type="project" value="UniProtKB-KW"/>
</dbReference>